<proteinExistence type="predicted"/>
<comment type="caution">
    <text evidence="4">The sequence shown here is derived from an EMBL/GenBank/DDBJ whole genome shotgun (WGS) entry which is preliminary data.</text>
</comment>
<dbReference type="Proteomes" id="UP000242972">
    <property type="component" value="Unassembled WGS sequence"/>
</dbReference>
<evidence type="ECO:0000256" key="1">
    <source>
        <dbReference type="ARBA" id="ARBA00022630"/>
    </source>
</evidence>
<dbReference type="AlphaFoldDB" id="A0A2T2XIU3"/>
<dbReference type="InterPro" id="IPR036188">
    <property type="entry name" value="FAD/NAD-bd_sf"/>
</dbReference>
<keyword evidence="2" id="KW-0560">Oxidoreductase</keyword>
<dbReference type="Gene3D" id="3.50.50.60">
    <property type="entry name" value="FAD/NAD(P)-binding domain"/>
    <property type="match status" value="1"/>
</dbReference>
<dbReference type="PANTHER" id="PTHR48105">
    <property type="entry name" value="THIOREDOXIN REDUCTASE 1-RELATED-RELATED"/>
    <property type="match status" value="1"/>
</dbReference>
<organism evidence="4 5">
    <name type="scientific">Sulfobacillus benefaciens</name>
    <dbReference type="NCBI Taxonomy" id="453960"/>
    <lineage>
        <taxon>Bacteria</taxon>
        <taxon>Bacillati</taxon>
        <taxon>Bacillota</taxon>
        <taxon>Clostridia</taxon>
        <taxon>Eubacteriales</taxon>
        <taxon>Clostridiales Family XVII. Incertae Sedis</taxon>
        <taxon>Sulfobacillus</taxon>
    </lineage>
</organism>
<dbReference type="SUPFAM" id="SSF51905">
    <property type="entry name" value="FAD/NAD(P)-binding domain"/>
    <property type="match status" value="1"/>
</dbReference>
<evidence type="ECO:0000313" key="5">
    <source>
        <dbReference type="Proteomes" id="UP000242972"/>
    </source>
</evidence>
<evidence type="ECO:0000256" key="2">
    <source>
        <dbReference type="ARBA" id="ARBA00023002"/>
    </source>
</evidence>
<evidence type="ECO:0000313" key="4">
    <source>
        <dbReference type="EMBL" id="PSR34396.1"/>
    </source>
</evidence>
<reference evidence="4 5" key="1">
    <citation type="journal article" date="2014" name="BMC Genomics">
        <title>Comparison of environmental and isolate Sulfobacillus genomes reveals diverse carbon, sulfur, nitrogen, and hydrogen metabolisms.</title>
        <authorList>
            <person name="Justice N.B."/>
            <person name="Norman A."/>
            <person name="Brown C.T."/>
            <person name="Singh A."/>
            <person name="Thomas B.C."/>
            <person name="Banfield J.F."/>
        </authorList>
    </citation>
    <scope>NUCLEOTIDE SEQUENCE [LARGE SCALE GENOMIC DNA]</scope>
    <source>
        <strain evidence="4">AMDSBA4</strain>
    </source>
</reference>
<keyword evidence="1" id="KW-0285">Flavoprotein</keyword>
<dbReference type="GO" id="GO:0016491">
    <property type="term" value="F:oxidoreductase activity"/>
    <property type="evidence" value="ECO:0007669"/>
    <property type="project" value="UniProtKB-KW"/>
</dbReference>
<accession>A0A2T2XIU3</accession>
<dbReference type="PRINTS" id="PR00368">
    <property type="entry name" value="FADPNR"/>
</dbReference>
<name>A0A2T2XIU3_9FIRM</name>
<dbReference type="InterPro" id="IPR050097">
    <property type="entry name" value="Ferredoxin-NADP_redctase_2"/>
</dbReference>
<evidence type="ECO:0000259" key="3">
    <source>
        <dbReference type="Pfam" id="PF07992"/>
    </source>
</evidence>
<dbReference type="Pfam" id="PF07992">
    <property type="entry name" value="Pyr_redox_2"/>
    <property type="match status" value="1"/>
</dbReference>
<gene>
    <name evidence="4" type="ORF">C7B46_05630</name>
</gene>
<feature type="domain" description="FAD/NAD(P)-binding" evidence="3">
    <location>
        <begin position="2"/>
        <end position="107"/>
    </location>
</feature>
<dbReference type="InterPro" id="IPR023753">
    <property type="entry name" value="FAD/NAD-binding_dom"/>
</dbReference>
<dbReference type="EMBL" id="PXYW01000009">
    <property type="protein sequence ID" value="PSR34396.1"/>
    <property type="molecule type" value="Genomic_DNA"/>
</dbReference>
<protein>
    <submittedName>
        <fullName evidence="4">Pyridine nucleotide-disulfide oxidoreductase</fullName>
    </submittedName>
</protein>
<dbReference type="PRINTS" id="PR00469">
    <property type="entry name" value="PNDRDTASEII"/>
</dbReference>
<sequence length="189" mass="19895">MYDVIIVGAGPAGASAAIFLAKAGRSTLMFDNGLSVTRRALIKNHYGVPEITGPDLVDTGKDQAARLGTTIVKANVTNIRQDGEVFAVDTDQGTYEARHIILATGLYTDLVEHIGVRVKPGSEPRIKTVVDVTPEGKTSVPGIWAAGTVAGVSMHTIITAGDGAKVAINLLSELEGARHVDHDVFKPQQ</sequence>